<evidence type="ECO:0000313" key="1">
    <source>
        <dbReference type="EMBL" id="OAG35690.1"/>
    </source>
</evidence>
<name>A0A177EWN3_9EURO</name>
<dbReference type="RefSeq" id="XP_022507642.1">
    <property type="nucleotide sequence ID" value="XM_022660084.1"/>
</dbReference>
<dbReference type="GeneID" id="34605285"/>
<comment type="caution">
    <text evidence="1">The sequence shown here is derived from an EMBL/GenBank/DDBJ whole genome shotgun (WGS) entry which is preliminary data.</text>
</comment>
<dbReference type="EMBL" id="LVKK01000111">
    <property type="protein sequence ID" value="OAG35690.1"/>
    <property type="molecule type" value="Genomic_DNA"/>
</dbReference>
<reference evidence="1 2" key="1">
    <citation type="submission" date="2016-03" db="EMBL/GenBank/DDBJ databases">
        <title>Draft genome sequence of the Fonsecaea monophora CBS 269.37.</title>
        <authorList>
            <person name="Bombassaro A."/>
            <person name="Vinicius W.A."/>
            <person name="De Hoog S."/>
            <person name="Sun J."/>
            <person name="Souza E.M."/>
            <person name="Raittz R.T."/>
            <person name="Costa F."/>
            <person name="Leao A.C."/>
            <person name="Tadra-Sfeir M.Z."/>
            <person name="Baura V."/>
            <person name="Balsanelli E."/>
            <person name="Pedrosa F.O."/>
            <person name="Moreno L.F."/>
            <person name="Steffens M.B."/>
            <person name="Xi L."/>
            <person name="Bocca A.L."/>
            <person name="Felipe M.S."/>
            <person name="Teixeira M."/>
            <person name="Telles Filho F.Q."/>
            <person name="Azevedo C.M."/>
            <person name="Gomes R."/>
            <person name="Vicente V.A."/>
        </authorList>
    </citation>
    <scope>NUCLEOTIDE SEQUENCE [LARGE SCALE GENOMIC DNA]</scope>
    <source>
        <strain evidence="1 2">CBS 269.37</strain>
    </source>
</reference>
<dbReference type="Proteomes" id="UP000077002">
    <property type="component" value="Unassembled WGS sequence"/>
</dbReference>
<proteinExistence type="predicted"/>
<dbReference type="OrthoDB" id="10254945at2759"/>
<sequence length="382" mass="43418">MPVDLKIVQPDAQSVPPIPSDLTLFGIHPLFRQAAFRYADHSHYLPLEELDKNTYDLSDLVYDRMKPALRLATLFLRQLMPELARVGLAKVEEFMFPDGYKDKVLTDEWQFLQTATESFERHTLGLLSTKYRFTILTREFARRLCDAHGELAGTSTLITHDPDAEFDFAYPQTALNSSWFWYFAGEDWETISTEEKYAKHFLFASTLIHELAHAVWINRVLTGAQIKGVGNGEIDLGVAEPRCFAYHEFAELGCAMELELFESIPSFPHFGTPTVSEAACRDDPSKVLFTILDVKGRAMDIHEATTKTIYSFFDPRFWAPMDENIAAPFEIELLANTRVPRRRLSTCLSDPKSLNGFNVPVLSMPFPGMLKPAITADNELFD</sequence>
<evidence type="ECO:0000313" key="2">
    <source>
        <dbReference type="Proteomes" id="UP000077002"/>
    </source>
</evidence>
<organism evidence="1 2">
    <name type="scientific">Fonsecaea monophora</name>
    <dbReference type="NCBI Taxonomy" id="254056"/>
    <lineage>
        <taxon>Eukaryota</taxon>
        <taxon>Fungi</taxon>
        <taxon>Dikarya</taxon>
        <taxon>Ascomycota</taxon>
        <taxon>Pezizomycotina</taxon>
        <taxon>Eurotiomycetes</taxon>
        <taxon>Chaetothyriomycetidae</taxon>
        <taxon>Chaetothyriales</taxon>
        <taxon>Herpotrichiellaceae</taxon>
        <taxon>Fonsecaea</taxon>
    </lineage>
</organism>
<keyword evidence="2" id="KW-1185">Reference proteome</keyword>
<gene>
    <name evidence="1" type="ORF">AYO21_10161</name>
</gene>
<accession>A0A177EWN3</accession>
<protein>
    <submittedName>
        <fullName evidence="1">Uncharacterized protein</fullName>
    </submittedName>
</protein>
<dbReference type="AlphaFoldDB" id="A0A177EWN3"/>